<dbReference type="AlphaFoldDB" id="A0A183UG68"/>
<keyword evidence="4" id="KW-1185">Reference proteome</keyword>
<reference evidence="5" key="1">
    <citation type="submission" date="2016-06" db="UniProtKB">
        <authorList>
            <consortium name="WormBaseParasite"/>
        </authorList>
    </citation>
    <scope>IDENTIFICATION</scope>
</reference>
<feature type="transmembrane region" description="Helical" evidence="2">
    <location>
        <begin position="73"/>
        <end position="90"/>
    </location>
</feature>
<accession>A0A183UG68</accession>
<evidence type="ECO:0000256" key="1">
    <source>
        <dbReference type="SAM" id="MobiDB-lite"/>
    </source>
</evidence>
<dbReference type="WBParaSite" id="TCNE_0000748801-mRNA-1">
    <property type="protein sequence ID" value="TCNE_0000748801-mRNA-1"/>
    <property type="gene ID" value="TCNE_0000748801"/>
</dbReference>
<feature type="region of interest" description="Disordered" evidence="1">
    <location>
        <begin position="1"/>
        <end position="23"/>
    </location>
</feature>
<organism evidence="4 5">
    <name type="scientific">Toxocara canis</name>
    <name type="common">Canine roundworm</name>
    <dbReference type="NCBI Taxonomy" id="6265"/>
    <lineage>
        <taxon>Eukaryota</taxon>
        <taxon>Metazoa</taxon>
        <taxon>Ecdysozoa</taxon>
        <taxon>Nematoda</taxon>
        <taxon>Chromadorea</taxon>
        <taxon>Rhabditida</taxon>
        <taxon>Spirurina</taxon>
        <taxon>Ascaridomorpha</taxon>
        <taxon>Ascaridoidea</taxon>
        <taxon>Toxocaridae</taxon>
        <taxon>Toxocara</taxon>
    </lineage>
</organism>
<evidence type="ECO:0000256" key="2">
    <source>
        <dbReference type="SAM" id="Phobius"/>
    </source>
</evidence>
<sequence>MTAQEFHERSNQKDKRGVTSSDSNRKYLPLKEQQEDYAYEQTAFFLINVPPIWSCSGYSQAANNLEKELTHRFAHLFFIVFGISFGCIVLRRRAFRLMGNDEKRTLEYRFTLVSVQKVVIEMDLLISAILSSLYFEFNRSVNIRCSFYLECVDNTLYYSHAKSSENVLY</sequence>
<keyword evidence="2" id="KW-0472">Membrane</keyword>
<dbReference type="Proteomes" id="UP000050794">
    <property type="component" value="Unassembled WGS sequence"/>
</dbReference>
<proteinExistence type="predicted"/>
<protein>
    <submittedName>
        <fullName evidence="5">G_PROTEIN_RECEP_F1_2 domain-containing protein</fullName>
    </submittedName>
</protein>
<keyword evidence="2" id="KW-0812">Transmembrane</keyword>
<feature type="compositionally biased region" description="Basic and acidic residues" evidence="1">
    <location>
        <begin position="1"/>
        <end position="17"/>
    </location>
</feature>
<evidence type="ECO:0000313" key="4">
    <source>
        <dbReference type="Proteomes" id="UP000050794"/>
    </source>
</evidence>
<keyword evidence="2" id="KW-1133">Transmembrane helix</keyword>
<evidence type="ECO:0000313" key="5">
    <source>
        <dbReference type="WBParaSite" id="TCNE_0000748801-mRNA-1"/>
    </source>
</evidence>
<reference evidence="3 4" key="2">
    <citation type="submission" date="2018-11" db="EMBL/GenBank/DDBJ databases">
        <authorList>
            <consortium name="Pathogen Informatics"/>
        </authorList>
    </citation>
    <scope>NUCLEOTIDE SEQUENCE [LARGE SCALE GENOMIC DNA]</scope>
</reference>
<dbReference type="EMBL" id="UYWY01019691">
    <property type="protein sequence ID" value="VDM38809.1"/>
    <property type="molecule type" value="Genomic_DNA"/>
</dbReference>
<evidence type="ECO:0000313" key="3">
    <source>
        <dbReference type="EMBL" id="VDM38809.1"/>
    </source>
</evidence>
<name>A0A183UG68_TOXCA</name>
<gene>
    <name evidence="3" type="ORF">TCNE_LOCUS7488</name>
</gene>